<feature type="non-terminal residue" evidence="16">
    <location>
        <position position="1"/>
    </location>
</feature>
<evidence type="ECO:0000256" key="1">
    <source>
        <dbReference type="ARBA" id="ARBA00001911"/>
    </source>
</evidence>
<dbReference type="EC" id="4.1.1.35" evidence="5"/>
<accession>A0ABY7G3T3</accession>
<keyword evidence="11" id="KW-0333">Golgi apparatus</keyword>
<evidence type="ECO:0000256" key="7">
    <source>
        <dbReference type="ARBA" id="ARBA00022793"/>
    </source>
</evidence>
<sequence length="312" mass="36084">MRQINWNKKMKSPKFILLVLAVVSTIILYVKSMEAEDKSQKRLMEFPGGASAHNGQATALQYQNSGDFYQEIKELKNRIKELEKGKRILLMLQGHEVYVVDNFFTGRKKNVEHWIGHNNFELIHADIVNPLFIEGLAKRVRARLLLASTSEVYGDPEVHPQTEDYWGHVNPIGPRSCYDEGKRAAESLCYAYKKQIYGKGEQTRSFQYVSDLVNGLIALMNGNYSMPVNLGNPDEYTITEFAEEILKRVEIMQNILNLKKGKANVLVLAIYIHFNYKNCILPGKKHFCFNRGQWKTFYIRYCLEIHLNLLIN</sequence>
<evidence type="ECO:0000256" key="6">
    <source>
        <dbReference type="ARBA" id="ARBA00022692"/>
    </source>
</evidence>
<evidence type="ECO:0000256" key="5">
    <source>
        <dbReference type="ARBA" id="ARBA00012290"/>
    </source>
</evidence>
<comment type="pathway">
    <text evidence="3">Nucleotide-sugar biosynthesis; UDP-alpha-D-xylose biosynthesis; UDP-alpha-D-xylose from UDP-alpha-D-glucuronate: step 1/1.</text>
</comment>
<dbReference type="InterPro" id="IPR036291">
    <property type="entry name" value="NAD(P)-bd_dom_sf"/>
</dbReference>
<evidence type="ECO:0000256" key="9">
    <source>
        <dbReference type="ARBA" id="ARBA00022989"/>
    </source>
</evidence>
<evidence type="ECO:0000256" key="8">
    <source>
        <dbReference type="ARBA" id="ARBA00022968"/>
    </source>
</evidence>
<keyword evidence="8" id="KW-0735">Signal-anchor</keyword>
<dbReference type="PANTHER" id="PTHR43078">
    <property type="entry name" value="UDP-GLUCURONIC ACID DECARBOXYLASE-RELATED"/>
    <property type="match status" value="1"/>
</dbReference>
<feature type="domain" description="NAD(P)-binding" evidence="15">
    <location>
        <begin position="141"/>
        <end position="195"/>
    </location>
</feature>
<keyword evidence="12" id="KW-0472">Membrane</keyword>
<keyword evidence="14" id="KW-0175">Coiled coil</keyword>
<dbReference type="Proteomes" id="UP001164746">
    <property type="component" value="Chromosome 15"/>
</dbReference>
<keyword evidence="9" id="KW-1133">Transmembrane helix</keyword>
<comment type="cofactor">
    <cofactor evidence="1">
        <name>NAD(+)</name>
        <dbReference type="ChEBI" id="CHEBI:57540"/>
    </cofactor>
</comment>
<evidence type="ECO:0000256" key="11">
    <source>
        <dbReference type="ARBA" id="ARBA00023034"/>
    </source>
</evidence>
<keyword evidence="7" id="KW-0210">Decarboxylase</keyword>
<evidence type="ECO:0000313" key="17">
    <source>
        <dbReference type="Proteomes" id="UP001164746"/>
    </source>
</evidence>
<evidence type="ECO:0000256" key="14">
    <source>
        <dbReference type="SAM" id="Coils"/>
    </source>
</evidence>
<keyword evidence="13" id="KW-0456">Lyase</keyword>
<evidence type="ECO:0000256" key="4">
    <source>
        <dbReference type="ARBA" id="ARBA00007505"/>
    </source>
</evidence>
<dbReference type="Gene3D" id="3.40.50.720">
    <property type="entry name" value="NAD(P)-binding Rossmann-like Domain"/>
    <property type="match status" value="3"/>
</dbReference>
<keyword evidence="6" id="KW-0812">Transmembrane</keyword>
<dbReference type="PANTHER" id="PTHR43078:SF6">
    <property type="entry name" value="UDP-GLUCURONIC ACID DECARBOXYLASE 1"/>
    <property type="match status" value="1"/>
</dbReference>
<keyword evidence="17" id="KW-1185">Reference proteome</keyword>
<feature type="coiled-coil region" evidence="14">
    <location>
        <begin position="65"/>
        <end position="92"/>
    </location>
</feature>
<keyword evidence="10" id="KW-0520">NAD</keyword>
<name>A0ABY7G3T3_MYAAR</name>
<dbReference type="InterPro" id="IPR016040">
    <property type="entry name" value="NAD(P)-bd_dom"/>
</dbReference>
<evidence type="ECO:0000256" key="2">
    <source>
        <dbReference type="ARBA" id="ARBA00004447"/>
    </source>
</evidence>
<evidence type="ECO:0000256" key="12">
    <source>
        <dbReference type="ARBA" id="ARBA00023136"/>
    </source>
</evidence>
<gene>
    <name evidence="16" type="ORF">MAR_013748</name>
</gene>
<dbReference type="Pfam" id="PF16363">
    <property type="entry name" value="GDP_Man_Dehyd"/>
    <property type="match status" value="1"/>
</dbReference>
<evidence type="ECO:0000256" key="10">
    <source>
        <dbReference type="ARBA" id="ARBA00023027"/>
    </source>
</evidence>
<dbReference type="EMBL" id="CP111026">
    <property type="protein sequence ID" value="WAR28044.1"/>
    <property type="molecule type" value="Genomic_DNA"/>
</dbReference>
<evidence type="ECO:0000256" key="3">
    <source>
        <dbReference type="ARBA" id="ARBA00005100"/>
    </source>
</evidence>
<evidence type="ECO:0000256" key="13">
    <source>
        <dbReference type="ARBA" id="ARBA00023239"/>
    </source>
</evidence>
<comment type="subcellular location">
    <subcellularLocation>
        <location evidence="2">Golgi apparatus</location>
        <location evidence="2">Golgi stack membrane</location>
        <topology evidence="2">Single-pass type II membrane protein</topology>
    </subcellularLocation>
</comment>
<organism evidence="16 17">
    <name type="scientific">Mya arenaria</name>
    <name type="common">Soft-shell clam</name>
    <dbReference type="NCBI Taxonomy" id="6604"/>
    <lineage>
        <taxon>Eukaryota</taxon>
        <taxon>Metazoa</taxon>
        <taxon>Spiralia</taxon>
        <taxon>Lophotrochozoa</taxon>
        <taxon>Mollusca</taxon>
        <taxon>Bivalvia</taxon>
        <taxon>Autobranchia</taxon>
        <taxon>Heteroconchia</taxon>
        <taxon>Euheterodonta</taxon>
        <taxon>Imparidentia</taxon>
        <taxon>Neoheterodontei</taxon>
        <taxon>Myida</taxon>
        <taxon>Myoidea</taxon>
        <taxon>Myidae</taxon>
        <taxon>Mya</taxon>
    </lineage>
</organism>
<comment type="similarity">
    <text evidence="4">Belongs to the NAD(P)-dependent epimerase/dehydratase family. UDP-glucuronic acid decarboxylase subfamily.</text>
</comment>
<protein>
    <recommendedName>
        <fullName evidence="5">UDP-glucuronate decarboxylase</fullName>
        <ecNumber evidence="5">4.1.1.35</ecNumber>
    </recommendedName>
</protein>
<reference evidence="16" key="1">
    <citation type="submission" date="2022-11" db="EMBL/GenBank/DDBJ databases">
        <title>Centuries of genome instability and evolution in soft-shell clam transmissible cancer (bioRxiv).</title>
        <authorList>
            <person name="Hart S.F.M."/>
            <person name="Yonemitsu M.A."/>
            <person name="Giersch R.M."/>
            <person name="Beal B.F."/>
            <person name="Arriagada G."/>
            <person name="Davis B.W."/>
            <person name="Ostrander E.A."/>
            <person name="Goff S.P."/>
            <person name="Metzger M.J."/>
        </authorList>
    </citation>
    <scope>NUCLEOTIDE SEQUENCE</scope>
    <source>
        <strain evidence="16">MELC-2E11</strain>
        <tissue evidence="16">Siphon/mantle</tissue>
    </source>
</reference>
<dbReference type="SUPFAM" id="SSF51735">
    <property type="entry name" value="NAD(P)-binding Rossmann-fold domains"/>
    <property type="match status" value="1"/>
</dbReference>
<proteinExistence type="inferred from homology"/>
<evidence type="ECO:0000313" key="16">
    <source>
        <dbReference type="EMBL" id="WAR28044.1"/>
    </source>
</evidence>
<evidence type="ECO:0000259" key="15">
    <source>
        <dbReference type="Pfam" id="PF16363"/>
    </source>
</evidence>
<dbReference type="InterPro" id="IPR044516">
    <property type="entry name" value="UXS-like"/>
</dbReference>